<name>C1MY12_MICPC</name>
<dbReference type="SMART" id="SM00671">
    <property type="entry name" value="SEL1"/>
    <property type="match status" value="3"/>
</dbReference>
<dbReference type="OrthoDB" id="9970274at2759"/>
<dbReference type="Gene3D" id="1.25.40.10">
    <property type="entry name" value="Tetratricopeptide repeat domain"/>
    <property type="match status" value="2"/>
</dbReference>
<dbReference type="SUPFAM" id="SSF81901">
    <property type="entry name" value="HCP-like"/>
    <property type="match status" value="1"/>
</dbReference>
<dbReference type="RefSeq" id="XP_003060794.1">
    <property type="nucleotide sequence ID" value="XM_003060748.1"/>
</dbReference>
<evidence type="ECO:0000313" key="2">
    <source>
        <dbReference type="EMBL" id="EEH55563.1"/>
    </source>
</evidence>
<dbReference type="STRING" id="564608.C1MY12"/>
<proteinExistence type="inferred from homology"/>
<protein>
    <submittedName>
        <fullName evidence="2">Predicted protein</fullName>
    </submittedName>
</protein>
<evidence type="ECO:0000313" key="3">
    <source>
        <dbReference type="Proteomes" id="UP000001876"/>
    </source>
</evidence>
<sequence>MVSVSVADELAIALKASREALAEKDAELSRTRREFSGSEAKRAKLAAELEATKTRLETVLELHPTKIDGNIACAIFSHLPLPKDRVALAAVSKVFKDAEKADASLPDCGVSELLQPHIEKSTYRGYREAFKYWRYWYERAAEQGNADALCMMGDIKSREREPDNLKEACEFYRKAVEKGHAGAMIKLGHLYVRYNNELGRSREEVVELWQRAAEMGDGKGMFYRGWLYEKGCGVEKNTQTAIRWYRAAAKLGRASGCDALRRLGVALTDEA</sequence>
<organism evidence="3">
    <name type="scientific">Micromonas pusilla (strain CCMP1545)</name>
    <name type="common">Picoplanktonic green alga</name>
    <dbReference type="NCBI Taxonomy" id="564608"/>
    <lineage>
        <taxon>Eukaryota</taxon>
        <taxon>Viridiplantae</taxon>
        <taxon>Chlorophyta</taxon>
        <taxon>Mamiellophyceae</taxon>
        <taxon>Mamiellales</taxon>
        <taxon>Mamiellaceae</taxon>
        <taxon>Micromonas</taxon>
    </lineage>
</organism>
<dbReference type="EMBL" id="GG663742">
    <property type="protein sequence ID" value="EEH55563.1"/>
    <property type="molecule type" value="Genomic_DNA"/>
</dbReference>
<dbReference type="Proteomes" id="UP000001876">
    <property type="component" value="Unassembled WGS sequence"/>
</dbReference>
<keyword evidence="3" id="KW-1185">Reference proteome</keyword>
<accession>C1MY12</accession>
<gene>
    <name evidence="2" type="ORF">MICPUCDRAFT_60360</name>
</gene>
<dbReference type="AlphaFoldDB" id="C1MY12"/>
<dbReference type="KEGG" id="mpp:MICPUCDRAFT_60360"/>
<dbReference type="GeneID" id="9685922"/>
<dbReference type="InterPro" id="IPR050767">
    <property type="entry name" value="Sel1_AlgK"/>
</dbReference>
<dbReference type="PANTHER" id="PTHR11102">
    <property type="entry name" value="SEL-1-LIKE PROTEIN"/>
    <property type="match status" value="1"/>
</dbReference>
<evidence type="ECO:0000256" key="1">
    <source>
        <dbReference type="ARBA" id="ARBA00038101"/>
    </source>
</evidence>
<comment type="similarity">
    <text evidence="1">Belongs to the sel-1 family.</text>
</comment>
<dbReference type="PANTHER" id="PTHR11102:SF160">
    <property type="entry name" value="ERAD-ASSOCIATED E3 UBIQUITIN-PROTEIN LIGASE COMPONENT HRD3"/>
    <property type="match status" value="1"/>
</dbReference>
<dbReference type="Pfam" id="PF08238">
    <property type="entry name" value="Sel1"/>
    <property type="match status" value="4"/>
</dbReference>
<reference evidence="2 3" key="1">
    <citation type="journal article" date="2009" name="Science">
        <title>Green evolution and dynamic adaptations revealed by genomes of the marine picoeukaryotes Micromonas.</title>
        <authorList>
            <person name="Worden A.Z."/>
            <person name="Lee J.H."/>
            <person name="Mock T."/>
            <person name="Rouze P."/>
            <person name="Simmons M.P."/>
            <person name="Aerts A.L."/>
            <person name="Allen A.E."/>
            <person name="Cuvelier M.L."/>
            <person name="Derelle E."/>
            <person name="Everett M.V."/>
            <person name="Foulon E."/>
            <person name="Grimwood J."/>
            <person name="Gundlach H."/>
            <person name="Henrissat B."/>
            <person name="Napoli C."/>
            <person name="McDonald S.M."/>
            <person name="Parker M.S."/>
            <person name="Rombauts S."/>
            <person name="Salamov A."/>
            <person name="Von Dassow P."/>
            <person name="Badger J.H."/>
            <person name="Coutinho P.M."/>
            <person name="Demir E."/>
            <person name="Dubchak I."/>
            <person name="Gentemann C."/>
            <person name="Eikrem W."/>
            <person name="Gready J.E."/>
            <person name="John U."/>
            <person name="Lanier W."/>
            <person name="Lindquist E.A."/>
            <person name="Lucas S."/>
            <person name="Mayer K.F."/>
            <person name="Moreau H."/>
            <person name="Not F."/>
            <person name="Otillar R."/>
            <person name="Panaud O."/>
            <person name="Pangilinan J."/>
            <person name="Paulsen I."/>
            <person name="Piegu B."/>
            <person name="Poliakov A."/>
            <person name="Robbens S."/>
            <person name="Schmutz J."/>
            <person name="Toulza E."/>
            <person name="Wyss T."/>
            <person name="Zelensky A."/>
            <person name="Zhou K."/>
            <person name="Armbrust E.V."/>
            <person name="Bhattacharya D."/>
            <person name="Goodenough U.W."/>
            <person name="Van de Peer Y."/>
            <person name="Grigoriev I.V."/>
        </authorList>
    </citation>
    <scope>NUCLEOTIDE SEQUENCE [LARGE SCALE GENOMIC DNA]</scope>
    <source>
        <strain evidence="2 3">CCMP1545</strain>
    </source>
</reference>
<dbReference type="InterPro" id="IPR006597">
    <property type="entry name" value="Sel1-like"/>
</dbReference>
<dbReference type="InterPro" id="IPR011990">
    <property type="entry name" value="TPR-like_helical_dom_sf"/>
</dbReference>